<name>A0ABN1GTK9_9CAUL</name>
<evidence type="ECO:0000256" key="8">
    <source>
        <dbReference type="SAM" id="MobiDB-lite"/>
    </source>
</evidence>
<dbReference type="InterPro" id="IPR020603">
    <property type="entry name" value="MraZ_dom"/>
</dbReference>
<feature type="domain" description="SpoVT-AbrB" evidence="9">
    <location>
        <begin position="103"/>
        <end position="146"/>
    </location>
</feature>
<evidence type="ECO:0000256" key="4">
    <source>
        <dbReference type="ARBA" id="ARBA00023015"/>
    </source>
</evidence>
<evidence type="ECO:0000256" key="7">
    <source>
        <dbReference type="HAMAP-Rule" id="MF_01008"/>
    </source>
</evidence>
<dbReference type="HAMAP" id="MF_01008">
    <property type="entry name" value="MraZ"/>
    <property type="match status" value="1"/>
</dbReference>
<evidence type="ECO:0000313" key="11">
    <source>
        <dbReference type="Proteomes" id="UP001501352"/>
    </source>
</evidence>
<evidence type="ECO:0000256" key="1">
    <source>
        <dbReference type="ARBA" id="ARBA00013860"/>
    </source>
</evidence>
<keyword evidence="3" id="KW-0677">Repeat</keyword>
<dbReference type="PANTHER" id="PTHR34701:SF1">
    <property type="entry name" value="TRANSCRIPTIONAL REGULATOR MRAZ"/>
    <property type="match status" value="1"/>
</dbReference>
<dbReference type="InterPro" id="IPR007159">
    <property type="entry name" value="SpoVT-AbrB_dom"/>
</dbReference>
<sequence length="184" mass="20266">MVAPPGARWDFKGGGSQGPIRQGVFLSTFEKQLDGKRRLLIPQEFRTAANGAEHGVFCFFSIESDCLEAGGEKLMAEYVSMIEELPFGDDLRTALEETFFAGQRPLAYDGGGRITLPEHLCQEAGLGEDVVIVGLGSRFQIWDRARWNARRDERRALARQAVRERGEAGRKALLAGRRPAGEGA</sequence>
<dbReference type="InterPro" id="IPR035642">
    <property type="entry name" value="MraZ_N"/>
</dbReference>
<dbReference type="CDD" id="cd16320">
    <property type="entry name" value="MraZ_N"/>
    <property type="match status" value="1"/>
</dbReference>
<evidence type="ECO:0000256" key="5">
    <source>
        <dbReference type="ARBA" id="ARBA00023125"/>
    </source>
</evidence>
<dbReference type="EMBL" id="BAAAGA010000002">
    <property type="protein sequence ID" value="GAA0619183.1"/>
    <property type="molecule type" value="Genomic_DNA"/>
</dbReference>
<dbReference type="InterPro" id="IPR038619">
    <property type="entry name" value="MraZ_sf"/>
</dbReference>
<accession>A0ABN1GTK9</accession>
<keyword evidence="11" id="KW-1185">Reference proteome</keyword>
<evidence type="ECO:0000313" key="10">
    <source>
        <dbReference type="EMBL" id="GAA0619183.1"/>
    </source>
</evidence>
<gene>
    <name evidence="7" type="primary">mraZ</name>
    <name evidence="10" type="ORF">GCM10009422_13330</name>
</gene>
<keyword evidence="5 7" id="KW-0238">DNA-binding</keyword>
<dbReference type="Proteomes" id="UP001501352">
    <property type="component" value="Unassembled WGS sequence"/>
</dbReference>
<dbReference type="InterPro" id="IPR037914">
    <property type="entry name" value="SpoVT-AbrB_sf"/>
</dbReference>
<proteinExistence type="inferred from homology"/>
<feature type="domain" description="SpoVT-AbrB" evidence="9">
    <location>
        <begin position="28"/>
        <end position="74"/>
    </location>
</feature>
<reference evidence="10 11" key="1">
    <citation type="journal article" date="2019" name="Int. J. Syst. Evol. Microbiol.">
        <title>The Global Catalogue of Microorganisms (GCM) 10K type strain sequencing project: providing services to taxonomists for standard genome sequencing and annotation.</title>
        <authorList>
            <consortium name="The Broad Institute Genomics Platform"/>
            <consortium name="The Broad Institute Genome Sequencing Center for Infectious Disease"/>
            <person name="Wu L."/>
            <person name="Ma J."/>
        </authorList>
    </citation>
    <scope>NUCLEOTIDE SEQUENCE [LARGE SCALE GENOMIC DNA]</scope>
    <source>
        <strain evidence="10 11">JCM 12928</strain>
    </source>
</reference>
<keyword evidence="6 7" id="KW-0804">Transcription</keyword>
<organism evidence="10 11">
    <name type="scientific">Brevundimonas kwangchunensis</name>
    <dbReference type="NCBI Taxonomy" id="322163"/>
    <lineage>
        <taxon>Bacteria</taxon>
        <taxon>Pseudomonadati</taxon>
        <taxon>Pseudomonadota</taxon>
        <taxon>Alphaproteobacteria</taxon>
        <taxon>Caulobacterales</taxon>
        <taxon>Caulobacteraceae</taxon>
        <taxon>Brevundimonas</taxon>
    </lineage>
</organism>
<protein>
    <recommendedName>
        <fullName evidence="1 7">Transcriptional regulator MraZ</fullName>
    </recommendedName>
</protein>
<feature type="region of interest" description="Disordered" evidence="8">
    <location>
        <begin position="165"/>
        <end position="184"/>
    </location>
</feature>
<evidence type="ECO:0000256" key="3">
    <source>
        <dbReference type="ARBA" id="ARBA00022737"/>
    </source>
</evidence>
<dbReference type="InterPro" id="IPR035644">
    <property type="entry name" value="MraZ_C"/>
</dbReference>
<keyword evidence="2 7" id="KW-0963">Cytoplasm</keyword>
<dbReference type="CDD" id="cd16321">
    <property type="entry name" value="MraZ_C"/>
    <property type="match status" value="1"/>
</dbReference>
<comment type="subunit">
    <text evidence="7">Forms oligomers.</text>
</comment>
<comment type="subcellular location">
    <subcellularLocation>
        <location evidence="7">Cytoplasm</location>
        <location evidence="7">Nucleoid</location>
    </subcellularLocation>
</comment>
<comment type="caution">
    <text evidence="10">The sequence shown here is derived from an EMBL/GenBank/DDBJ whole genome shotgun (WGS) entry which is preliminary data.</text>
</comment>
<dbReference type="PANTHER" id="PTHR34701">
    <property type="entry name" value="TRANSCRIPTIONAL REGULATOR MRAZ"/>
    <property type="match status" value="1"/>
</dbReference>
<dbReference type="Gene3D" id="3.40.1550.20">
    <property type="entry name" value="Transcriptional regulator MraZ domain"/>
    <property type="match status" value="1"/>
</dbReference>
<dbReference type="SUPFAM" id="SSF89447">
    <property type="entry name" value="AbrB/MazE/MraZ-like"/>
    <property type="match status" value="1"/>
</dbReference>
<dbReference type="Pfam" id="PF02381">
    <property type="entry name" value="MraZ"/>
    <property type="match status" value="2"/>
</dbReference>
<dbReference type="PROSITE" id="PS51740">
    <property type="entry name" value="SPOVT_ABRB"/>
    <property type="match status" value="2"/>
</dbReference>
<evidence type="ECO:0000256" key="6">
    <source>
        <dbReference type="ARBA" id="ARBA00023163"/>
    </source>
</evidence>
<dbReference type="InterPro" id="IPR003444">
    <property type="entry name" value="MraZ"/>
</dbReference>
<keyword evidence="4 7" id="KW-0805">Transcription regulation</keyword>
<comment type="similarity">
    <text evidence="7">Belongs to the MraZ family.</text>
</comment>
<evidence type="ECO:0000256" key="2">
    <source>
        <dbReference type="ARBA" id="ARBA00022490"/>
    </source>
</evidence>
<evidence type="ECO:0000259" key="9">
    <source>
        <dbReference type="PROSITE" id="PS51740"/>
    </source>
</evidence>